<gene>
    <name evidence="4" type="ORF">RMCB_0806</name>
    <name evidence="5" type="ORF">RMCB_0809</name>
</gene>
<dbReference type="AlphaFoldDB" id="A0A100VVJ9"/>
<reference evidence="6" key="1">
    <citation type="journal article" date="2016" name="Genome Announc.">
        <title>Draft Genome Sequences of Five Rapidly Growing Mycobacterium Species, M. thermoresistibile, M. fortuitum subsp. acetamidolyticum, M. canariasense, M. brisbanense, and M. novocastrense.</title>
        <authorList>
            <person name="Katahira K."/>
            <person name="Ogura Y."/>
            <person name="Gotoh Y."/>
            <person name="Hayashi T."/>
        </authorList>
    </citation>
    <scope>NUCLEOTIDE SEQUENCE [LARGE SCALE GENOMIC DNA]</scope>
    <source>
        <strain evidence="6">JCM15654</strain>
    </source>
</reference>
<dbReference type="PANTHER" id="PTHR43578">
    <property type="entry name" value="NADH-QUINONE OXIDOREDUCTASE SUBUNIT F"/>
    <property type="match status" value="1"/>
</dbReference>
<dbReference type="Gene3D" id="3.40.50.11540">
    <property type="entry name" value="NADH-ubiquinone oxidoreductase 51kDa subunit"/>
    <property type="match status" value="1"/>
</dbReference>
<keyword evidence="2" id="KW-0408">Iron</keyword>
<name>A0A100VVJ9_9MYCO</name>
<dbReference type="STRING" id="146020.RMCB_0806"/>
<sequence>MTPLTPVLSRFWDEPEPWTMQTYRRHDGYRALERALAMPPDDVIALVKDSGLRGRGGAGFPTGTKWSFIPQGTEG</sequence>
<evidence type="ECO:0000256" key="1">
    <source>
        <dbReference type="ARBA" id="ARBA00022723"/>
    </source>
</evidence>
<evidence type="ECO:0000313" key="4">
    <source>
        <dbReference type="EMBL" id="GAS86710.1"/>
    </source>
</evidence>
<dbReference type="PANTHER" id="PTHR43578:SF3">
    <property type="entry name" value="NADH-QUINONE OXIDOREDUCTASE SUBUNIT F"/>
    <property type="match status" value="1"/>
</dbReference>
<reference evidence="6" key="2">
    <citation type="submission" date="2016-02" db="EMBL/GenBank/DDBJ databases">
        <title>Draft genome sequence of five rapidly growing Mycobacterium species.</title>
        <authorList>
            <person name="Katahira K."/>
            <person name="Gotou Y."/>
            <person name="Iida K."/>
            <person name="Ogura Y."/>
            <person name="Hayashi T."/>
        </authorList>
    </citation>
    <scope>NUCLEOTIDE SEQUENCE [LARGE SCALE GENOMIC DNA]</scope>
    <source>
        <strain evidence="6">JCM15654</strain>
    </source>
</reference>
<keyword evidence="6" id="KW-1185">Reference proteome</keyword>
<organism evidence="5 6">
    <name type="scientific">Mycolicibacterium brisbanense</name>
    <dbReference type="NCBI Taxonomy" id="146020"/>
    <lineage>
        <taxon>Bacteria</taxon>
        <taxon>Bacillati</taxon>
        <taxon>Actinomycetota</taxon>
        <taxon>Actinomycetes</taxon>
        <taxon>Mycobacteriales</taxon>
        <taxon>Mycobacteriaceae</taxon>
        <taxon>Mycolicibacterium</taxon>
    </lineage>
</organism>
<dbReference type="EMBL" id="BCSX01000009">
    <property type="protein sequence ID" value="GAS86713.1"/>
    <property type="molecule type" value="Genomic_DNA"/>
</dbReference>
<dbReference type="EMBL" id="BCSX01000008">
    <property type="protein sequence ID" value="GAS86710.1"/>
    <property type="molecule type" value="Genomic_DNA"/>
</dbReference>
<dbReference type="Proteomes" id="UP000069620">
    <property type="component" value="Unassembled WGS sequence"/>
</dbReference>
<accession>A0A100VVJ9</accession>
<dbReference type="SUPFAM" id="SSF142019">
    <property type="entry name" value="Nqo1 FMN-binding domain-like"/>
    <property type="match status" value="1"/>
</dbReference>
<keyword evidence="1" id="KW-0479">Metal-binding</keyword>
<evidence type="ECO:0000256" key="3">
    <source>
        <dbReference type="ARBA" id="ARBA00023014"/>
    </source>
</evidence>
<dbReference type="GO" id="GO:0046872">
    <property type="term" value="F:metal ion binding"/>
    <property type="evidence" value="ECO:0007669"/>
    <property type="project" value="UniProtKB-KW"/>
</dbReference>
<dbReference type="InterPro" id="IPR037225">
    <property type="entry name" value="Nuo51_FMN-bd_sf"/>
</dbReference>
<dbReference type="Gene3D" id="6.10.250.1450">
    <property type="match status" value="1"/>
</dbReference>
<feature type="non-terminal residue" evidence="5">
    <location>
        <position position="75"/>
    </location>
</feature>
<dbReference type="GO" id="GO:0051536">
    <property type="term" value="F:iron-sulfur cluster binding"/>
    <property type="evidence" value="ECO:0007669"/>
    <property type="project" value="UniProtKB-KW"/>
</dbReference>
<proteinExistence type="predicted"/>
<evidence type="ECO:0000313" key="6">
    <source>
        <dbReference type="Proteomes" id="UP000069620"/>
    </source>
</evidence>
<evidence type="ECO:0000313" key="5">
    <source>
        <dbReference type="EMBL" id="GAS86713.1"/>
    </source>
</evidence>
<comment type="caution">
    <text evidence="5">The sequence shown here is derived from an EMBL/GenBank/DDBJ whole genome shotgun (WGS) entry which is preliminary data.</text>
</comment>
<protein>
    <submittedName>
        <fullName evidence="5">NADH-quinone oxidoreductase subunit F</fullName>
    </submittedName>
</protein>
<keyword evidence="3" id="KW-0411">Iron-sulfur</keyword>
<evidence type="ECO:0000256" key="2">
    <source>
        <dbReference type="ARBA" id="ARBA00023004"/>
    </source>
</evidence>